<accession>A0A4V4HIH8</accession>
<sequence length="240" mass="27201">MHLDTMSYSVGHLPSHPPIRVLNSGSIGISDATRDEELEGAAIVFWRCFNPRPIRPLDSQDMISASNALKVWDRKLPTAKLTELRAYKLSYLALDMLQALKRAFLALSVRESEQKCLRNQIQGSITDILKKMLQEKLSTIGASAFLNDLSERIDSNFLSHDTHSTQWATIELPFIIDLLEVWPRNQLPADFKTASRAYIEHHVSQLRRCHKICVPVLSSFTTHGVRVCRTIGILILPQIM</sequence>
<proteinExistence type="predicted"/>
<evidence type="ECO:0000313" key="1">
    <source>
        <dbReference type="EMBL" id="THV06726.1"/>
    </source>
</evidence>
<evidence type="ECO:0000313" key="2">
    <source>
        <dbReference type="Proteomes" id="UP000297245"/>
    </source>
</evidence>
<gene>
    <name evidence="1" type="ORF">K435DRAFT_452457</name>
</gene>
<dbReference type="EMBL" id="ML179041">
    <property type="protein sequence ID" value="THV06726.1"/>
    <property type="molecule type" value="Genomic_DNA"/>
</dbReference>
<name>A0A4V4HIH8_DENBC</name>
<organism evidence="1 2">
    <name type="scientific">Dendrothele bispora (strain CBS 962.96)</name>
    <dbReference type="NCBI Taxonomy" id="1314807"/>
    <lineage>
        <taxon>Eukaryota</taxon>
        <taxon>Fungi</taxon>
        <taxon>Dikarya</taxon>
        <taxon>Basidiomycota</taxon>
        <taxon>Agaricomycotina</taxon>
        <taxon>Agaricomycetes</taxon>
        <taxon>Agaricomycetidae</taxon>
        <taxon>Agaricales</taxon>
        <taxon>Agaricales incertae sedis</taxon>
        <taxon>Dendrothele</taxon>
    </lineage>
</organism>
<keyword evidence="2" id="KW-1185">Reference proteome</keyword>
<reference evidence="1 2" key="1">
    <citation type="journal article" date="2019" name="Nat. Ecol. Evol.">
        <title>Megaphylogeny resolves global patterns of mushroom evolution.</title>
        <authorList>
            <person name="Varga T."/>
            <person name="Krizsan K."/>
            <person name="Foldi C."/>
            <person name="Dima B."/>
            <person name="Sanchez-Garcia M."/>
            <person name="Sanchez-Ramirez S."/>
            <person name="Szollosi G.J."/>
            <person name="Szarkandi J.G."/>
            <person name="Papp V."/>
            <person name="Albert L."/>
            <person name="Andreopoulos W."/>
            <person name="Angelini C."/>
            <person name="Antonin V."/>
            <person name="Barry K.W."/>
            <person name="Bougher N.L."/>
            <person name="Buchanan P."/>
            <person name="Buyck B."/>
            <person name="Bense V."/>
            <person name="Catcheside P."/>
            <person name="Chovatia M."/>
            <person name="Cooper J."/>
            <person name="Damon W."/>
            <person name="Desjardin D."/>
            <person name="Finy P."/>
            <person name="Geml J."/>
            <person name="Haridas S."/>
            <person name="Hughes K."/>
            <person name="Justo A."/>
            <person name="Karasinski D."/>
            <person name="Kautmanova I."/>
            <person name="Kiss B."/>
            <person name="Kocsube S."/>
            <person name="Kotiranta H."/>
            <person name="LaButti K.M."/>
            <person name="Lechner B.E."/>
            <person name="Liimatainen K."/>
            <person name="Lipzen A."/>
            <person name="Lukacs Z."/>
            <person name="Mihaltcheva S."/>
            <person name="Morgado L.N."/>
            <person name="Niskanen T."/>
            <person name="Noordeloos M.E."/>
            <person name="Ohm R.A."/>
            <person name="Ortiz-Santana B."/>
            <person name="Ovrebo C."/>
            <person name="Racz N."/>
            <person name="Riley R."/>
            <person name="Savchenko A."/>
            <person name="Shiryaev A."/>
            <person name="Soop K."/>
            <person name="Spirin V."/>
            <person name="Szebenyi C."/>
            <person name="Tomsovsky M."/>
            <person name="Tulloss R.E."/>
            <person name="Uehling J."/>
            <person name="Grigoriev I.V."/>
            <person name="Vagvolgyi C."/>
            <person name="Papp T."/>
            <person name="Martin F.M."/>
            <person name="Miettinen O."/>
            <person name="Hibbett D.S."/>
            <person name="Nagy L.G."/>
        </authorList>
    </citation>
    <scope>NUCLEOTIDE SEQUENCE [LARGE SCALE GENOMIC DNA]</scope>
    <source>
        <strain evidence="1 2">CBS 962.96</strain>
    </source>
</reference>
<protein>
    <submittedName>
        <fullName evidence="1">Uncharacterized protein</fullName>
    </submittedName>
</protein>
<dbReference type="AlphaFoldDB" id="A0A4V4HIH8"/>
<dbReference type="Proteomes" id="UP000297245">
    <property type="component" value="Unassembled WGS sequence"/>
</dbReference>